<dbReference type="AlphaFoldDB" id="A0A4U0R7V4"/>
<sequence length="116" mass="12913">MFDIPFAVDQHSTHRICTSGEGGVRKAAFDSYAAAVDWTGEGYVTRALRVFESLIRRLDRESRKNGGEGLPPETVEELRDAFARDGCRLVSRDPAVVTLIDGARWFWHGALCGTDR</sequence>
<organism evidence="1 2">
    <name type="scientific">Actinacidiphila oryziradicis</name>
    <dbReference type="NCBI Taxonomy" id="2571141"/>
    <lineage>
        <taxon>Bacteria</taxon>
        <taxon>Bacillati</taxon>
        <taxon>Actinomycetota</taxon>
        <taxon>Actinomycetes</taxon>
        <taxon>Kitasatosporales</taxon>
        <taxon>Streptomycetaceae</taxon>
        <taxon>Actinacidiphila</taxon>
    </lineage>
</organism>
<keyword evidence="2" id="KW-1185">Reference proteome</keyword>
<dbReference type="RefSeq" id="WP_136731751.1">
    <property type="nucleotide sequence ID" value="NZ_SUMC01000320.1"/>
</dbReference>
<evidence type="ECO:0000313" key="2">
    <source>
        <dbReference type="Proteomes" id="UP000305778"/>
    </source>
</evidence>
<dbReference type="OrthoDB" id="5447244at2"/>
<dbReference type="Proteomes" id="UP000305778">
    <property type="component" value="Unassembled WGS sequence"/>
</dbReference>
<gene>
    <name evidence="1" type="ORF">FCI23_55570</name>
</gene>
<dbReference type="EMBL" id="SUMC01000320">
    <property type="protein sequence ID" value="TJZ91171.1"/>
    <property type="molecule type" value="Genomic_DNA"/>
</dbReference>
<name>A0A4U0R7V4_9ACTN</name>
<accession>A0A4U0R7V4</accession>
<evidence type="ECO:0000313" key="1">
    <source>
        <dbReference type="EMBL" id="TJZ91171.1"/>
    </source>
</evidence>
<proteinExistence type="predicted"/>
<reference evidence="1 2" key="1">
    <citation type="submission" date="2019-04" db="EMBL/GenBank/DDBJ databases">
        <title>Streptomyces oryziradicis sp. nov., a novel actinomycete isolated from rhizosphere soil of rice (Oryza sativa L.).</title>
        <authorList>
            <person name="Li C."/>
        </authorList>
    </citation>
    <scope>NUCLEOTIDE SEQUENCE [LARGE SCALE GENOMIC DNA]</scope>
    <source>
        <strain evidence="1 2">NEAU-C40</strain>
    </source>
</reference>
<protein>
    <submittedName>
        <fullName evidence="1">Uncharacterized protein</fullName>
    </submittedName>
</protein>
<comment type="caution">
    <text evidence="1">The sequence shown here is derived from an EMBL/GenBank/DDBJ whole genome shotgun (WGS) entry which is preliminary data.</text>
</comment>